<keyword evidence="5" id="KW-0732">Signal</keyword>
<gene>
    <name evidence="11" type="ORF">ABWT76_003189</name>
</gene>
<dbReference type="Pfam" id="PF03160">
    <property type="entry name" value="Calx-beta"/>
    <property type="match status" value="1"/>
</dbReference>
<name>A0AAU8J775_9CYAN</name>
<proteinExistence type="predicted"/>
<keyword evidence="4" id="KW-0800">Toxin</keyword>
<dbReference type="PANTHER" id="PTHR38340:SF1">
    <property type="entry name" value="S-LAYER PROTEIN"/>
    <property type="match status" value="1"/>
</dbReference>
<dbReference type="InterPro" id="IPR038081">
    <property type="entry name" value="CalX-like_sf"/>
</dbReference>
<evidence type="ECO:0000256" key="6">
    <source>
        <dbReference type="ARBA" id="ARBA00022737"/>
    </source>
</evidence>
<dbReference type="SUPFAM" id="SSF51120">
    <property type="entry name" value="beta-Roll"/>
    <property type="match status" value="3"/>
</dbReference>
<dbReference type="GO" id="GO:0005576">
    <property type="term" value="C:extracellular region"/>
    <property type="evidence" value="ECO:0007669"/>
    <property type="project" value="UniProtKB-SubCell"/>
</dbReference>
<dbReference type="InterPro" id="IPR050557">
    <property type="entry name" value="RTX_toxin/Mannuronan_C5-epim"/>
</dbReference>
<dbReference type="GO" id="GO:0005509">
    <property type="term" value="F:calcium ion binding"/>
    <property type="evidence" value="ECO:0007669"/>
    <property type="project" value="InterPro"/>
</dbReference>
<evidence type="ECO:0000256" key="9">
    <source>
        <dbReference type="ARBA" id="ARBA00023136"/>
    </source>
</evidence>
<evidence type="ECO:0000256" key="2">
    <source>
        <dbReference type="ARBA" id="ARBA00004613"/>
    </source>
</evidence>
<keyword evidence="8" id="KW-0843">Virulence</keyword>
<evidence type="ECO:0000256" key="8">
    <source>
        <dbReference type="ARBA" id="ARBA00023026"/>
    </source>
</evidence>
<dbReference type="EMBL" id="CP159837">
    <property type="protein sequence ID" value="XCM34582.1"/>
    <property type="molecule type" value="Genomic_DNA"/>
</dbReference>
<dbReference type="Pfam" id="PF00353">
    <property type="entry name" value="HemolysinCabind"/>
    <property type="match status" value="5"/>
</dbReference>
<accession>A0AAU8J775</accession>
<evidence type="ECO:0000256" key="1">
    <source>
        <dbReference type="ARBA" id="ARBA00004370"/>
    </source>
</evidence>
<evidence type="ECO:0000256" key="3">
    <source>
        <dbReference type="ARBA" id="ARBA00022525"/>
    </source>
</evidence>
<comment type="subcellular location">
    <subcellularLocation>
        <location evidence="1">Membrane</location>
    </subcellularLocation>
    <subcellularLocation>
        <location evidence="2">Secreted</location>
    </subcellularLocation>
</comment>
<evidence type="ECO:0000256" key="5">
    <source>
        <dbReference type="ARBA" id="ARBA00022729"/>
    </source>
</evidence>
<dbReference type="GO" id="GO:0016020">
    <property type="term" value="C:membrane"/>
    <property type="evidence" value="ECO:0007669"/>
    <property type="project" value="UniProtKB-SubCell"/>
</dbReference>
<dbReference type="AlphaFoldDB" id="A0AAU8J775"/>
<evidence type="ECO:0000256" key="7">
    <source>
        <dbReference type="ARBA" id="ARBA00022837"/>
    </source>
</evidence>
<dbReference type="Gene3D" id="2.60.40.2030">
    <property type="match status" value="1"/>
</dbReference>
<dbReference type="InterPro" id="IPR011049">
    <property type="entry name" value="Serralysin-like_metalloprot_C"/>
</dbReference>
<dbReference type="SMART" id="SM00237">
    <property type="entry name" value="Calx_beta"/>
    <property type="match status" value="1"/>
</dbReference>
<dbReference type="PANTHER" id="PTHR38340">
    <property type="entry name" value="S-LAYER PROTEIN"/>
    <property type="match status" value="1"/>
</dbReference>
<organism evidence="11">
    <name type="scientific">Planktothricoides raciborskii GIHE-MW2</name>
    <dbReference type="NCBI Taxonomy" id="2792601"/>
    <lineage>
        <taxon>Bacteria</taxon>
        <taxon>Bacillati</taxon>
        <taxon>Cyanobacteriota</taxon>
        <taxon>Cyanophyceae</taxon>
        <taxon>Oscillatoriophycideae</taxon>
        <taxon>Oscillatoriales</taxon>
        <taxon>Oscillatoriaceae</taxon>
        <taxon>Planktothricoides</taxon>
    </lineage>
</organism>
<protein>
    <submittedName>
        <fullName evidence="11">Calx-beta domain-containing protein</fullName>
    </submittedName>
</protein>
<keyword evidence="3" id="KW-0964">Secreted</keyword>
<evidence type="ECO:0000313" key="11">
    <source>
        <dbReference type="EMBL" id="XCM34582.1"/>
    </source>
</evidence>
<keyword evidence="6" id="KW-0677">Repeat</keyword>
<dbReference type="InterPro" id="IPR003995">
    <property type="entry name" value="RTX_toxin_determinant-A"/>
</dbReference>
<dbReference type="RefSeq" id="WP_354634635.1">
    <property type="nucleotide sequence ID" value="NZ_CP159837.1"/>
</dbReference>
<dbReference type="InterPro" id="IPR003644">
    <property type="entry name" value="Calx_beta"/>
</dbReference>
<evidence type="ECO:0000259" key="10">
    <source>
        <dbReference type="SMART" id="SM00237"/>
    </source>
</evidence>
<dbReference type="GO" id="GO:0007154">
    <property type="term" value="P:cell communication"/>
    <property type="evidence" value="ECO:0007669"/>
    <property type="project" value="InterPro"/>
</dbReference>
<dbReference type="PRINTS" id="PR00313">
    <property type="entry name" value="CABNDNGRPT"/>
</dbReference>
<keyword evidence="7" id="KW-0106">Calcium</keyword>
<dbReference type="InterPro" id="IPR001343">
    <property type="entry name" value="Hemolysn_Ca-bd"/>
</dbReference>
<reference evidence="11" key="1">
    <citation type="submission" date="2024-07" db="EMBL/GenBank/DDBJ databases">
        <authorList>
            <person name="Kim Y.J."/>
            <person name="Jeong J.Y."/>
        </authorList>
    </citation>
    <scope>NUCLEOTIDE SEQUENCE</scope>
    <source>
        <strain evidence="11">GIHE-MW2</strain>
    </source>
</reference>
<evidence type="ECO:0000256" key="4">
    <source>
        <dbReference type="ARBA" id="ARBA00022656"/>
    </source>
</evidence>
<dbReference type="PRINTS" id="PR01488">
    <property type="entry name" value="RTXTOXINA"/>
</dbReference>
<sequence length="1037" mass="108440">MKSLTSDAELLNVQVSDALQDVENSLKSFATEGDYDAKMQGIFGDRLDGEKARVLAASWVAGDFSAFPAIEVRDSAEINGAWGAFAQATGKIYLSRELVNAGDVGAIGSVLLEEYGHYIDAQVNYEDALGDEGALFAAWVEGQPLNESDILTLKAEDDSAVVVLDGQEVSIEQNIYKPGTNEDDVMSGTDEAETFDTGEGNDIVYAGGGDDSIWTGPGNDTIYCGDGNDKVINGTSGKKTLFGENGDDLLEALQEGGYLDGGPGNDVLRGNIGNDTLIGGDGFNVYAGGTGDDIYTVDTNSNGGRIWEEDGGNDTLILEGGGTISLAPIQNGIMGLGRHFTTLHIDLNQDGISDSGGYGINLEIAGFFSSDEATICEPGIGFIETVGNVSGQQILDYFCQKKNTPTISISPPITKTKEGDPPLSFEIKLTEASDQIVTVNYRTEDGTSTNPRFNAKQGEDYNFASGQVVFTPGTTSQKISVATKYDKEPESPGGEEFYIKLEPTNAKLPSPDYHATVYISDGADQNRLTDEEKKSYNKSAFWLAQGGNGCLVLSEILFKTPGMQYEAIGFRIIGWALLSASFYYGKLALDPPDPNFTTIAEPITPSLSQQPFTASDLGSQQLADAANAMIANQTQWIGVAQALQTSLDRADGAVAAGDEAWQKQQEQAAQKYTLALGALTDPQPQLFADFFNAYQAAGLPAINLTVSDVIDYQNQLRANGLSPEMLQTLTELGADSVTQQEILQNLLTIDPNQVVSMGGGVFPNALIDNSFRDSIIASAAAFDQGIIGAGFTDGVVAITIPTPNVTSNGLATGLPPNANIPDTNLITLTDGPDTALPTVAAGQQILGLSGQDNLTGTTAADQINGNQGTDTINGSNGDDTLWGGKGSDQIDGGADNDLIYGNKDNDILNGGDGNDTLHGGQRRDILTGGAGDDILAGEIGQDILTGDAGNDTFILAGGEAAALSLPQADVIMDFTLGDKIGLAGGLAFADLTLETISLSLNSAAAITATALKVGENYLGIVAGIAPATLTADVFVGV</sequence>
<keyword evidence="9" id="KW-0472">Membrane</keyword>
<feature type="domain" description="Calx-beta" evidence="10">
    <location>
        <begin position="395"/>
        <end position="502"/>
    </location>
</feature>
<dbReference type="SUPFAM" id="SSF141072">
    <property type="entry name" value="CalX-like"/>
    <property type="match status" value="1"/>
</dbReference>
<dbReference type="GO" id="GO:0090729">
    <property type="term" value="F:toxin activity"/>
    <property type="evidence" value="ECO:0007669"/>
    <property type="project" value="UniProtKB-KW"/>
</dbReference>
<dbReference type="Gene3D" id="2.150.10.10">
    <property type="entry name" value="Serralysin-like metalloprotease, C-terminal"/>
    <property type="match status" value="4"/>
</dbReference>